<keyword evidence="2" id="KW-1185">Reference proteome</keyword>
<proteinExistence type="predicted"/>
<dbReference type="Pfam" id="PF01904">
    <property type="entry name" value="DUF72"/>
    <property type="match status" value="1"/>
</dbReference>
<organism evidence="1 2">
    <name type="scientific">Alkalicoccus urumqiensis</name>
    <name type="common">Bacillus urumqiensis</name>
    <dbReference type="NCBI Taxonomy" id="1548213"/>
    <lineage>
        <taxon>Bacteria</taxon>
        <taxon>Bacillati</taxon>
        <taxon>Bacillota</taxon>
        <taxon>Bacilli</taxon>
        <taxon>Bacillales</taxon>
        <taxon>Bacillaceae</taxon>
        <taxon>Alkalicoccus</taxon>
    </lineage>
</organism>
<name>A0A2P6MGY7_ALKUR</name>
<gene>
    <name evidence="1" type="ORF">C6I21_08415</name>
</gene>
<dbReference type="Gene3D" id="3.20.20.410">
    <property type="entry name" value="Protein of unknown function UPF0759"/>
    <property type="match status" value="1"/>
</dbReference>
<dbReference type="InterPro" id="IPR036520">
    <property type="entry name" value="UPF0759_sf"/>
</dbReference>
<dbReference type="PANTHER" id="PTHR30348:SF13">
    <property type="entry name" value="UPF0759 PROTEIN YUNF"/>
    <property type="match status" value="1"/>
</dbReference>
<dbReference type="AlphaFoldDB" id="A0A2P6MGY7"/>
<dbReference type="Proteomes" id="UP000243650">
    <property type="component" value="Unassembled WGS sequence"/>
</dbReference>
<evidence type="ECO:0000313" key="2">
    <source>
        <dbReference type="Proteomes" id="UP000243650"/>
    </source>
</evidence>
<sequence>MGDSRIIVGLTGWRDHVTLYEDLASSDSRLAAYSAHFPVVELDSSFYAVPPAKNIQKWISETPESFQFVVKAYQGMTGHQRGESPFSSHGEMLDAFRQAFTPMKEAGKVAHVLCQFPPWFDCQRKNVDYLKWLREELRMFDCALEFRHQSWYAPEFKAKTLQYMKEDNWIHTVCDEPQIGERSVPFVAEATNEKQTLIRLHGRNEQAWQTPARGESWRKIRYLYDYSEDELKETARAAEKLAESSEQVYVMFNNNSGGHAADNALRLISMMGLSYEGLSPKQMNLFQDD</sequence>
<dbReference type="PANTHER" id="PTHR30348">
    <property type="entry name" value="UNCHARACTERIZED PROTEIN YECE"/>
    <property type="match status" value="1"/>
</dbReference>
<reference evidence="1 2" key="1">
    <citation type="submission" date="2018-03" db="EMBL/GenBank/DDBJ databases">
        <title>Bacillus urumqiensis sp. nov., a moderately haloalkaliphilic bacterium isolated from a salt lake.</title>
        <authorList>
            <person name="Zhao B."/>
            <person name="Liao Z."/>
        </authorList>
    </citation>
    <scope>NUCLEOTIDE SEQUENCE [LARGE SCALE GENOMIC DNA]</scope>
    <source>
        <strain evidence="1 2">BZ-SZ-XJ18</strain>
    </source>
</reference>
<comment type="caution">
    <text evidence="1">The sequence shown here is derived from an EMBL/GenBank/DDBJ whole genome shotgun (WGS) entry which is preliminary data.</text>
</comment>
<dbReference type="SUPFAM" id="SSF117396">
    <property type="entry name" value="TM1631-like"/>
    <property type="match status" value="1"/>
</dbReference>
<dbReference type="OrthoDB" id="9780310at2"/>
<evidence type="ECO:0000313" key="1">
    <source>
        <dbReference type="EMBL" id="PRO65542.1"/>
    </source>
</evidence>
<dbReference type="RefSeq" id="WP_105959011.1">
    <property type="nucleotide sequence ID" value="NZ_PVNS01000007.1"/>
</dbReference>
<protein>
    <submittedName>
        <fullName evidence="1">DUF72 domain-containing protein</fullName>
    </submittedName>
</protein>
<accession>A0A2P6MGY7</accession>
<dbReference type="EMBL" id="PVNS01000007">
    <property type="protein sequence ID" value="PRO65542.1"/>
    <property type="molecule type" value="Genomic_DNA"/>
</dbReference>
<dbReference type="InterPro" id="IPR002763">
    <property type="entry name" value="DUF72"/>
</dbReference>